<evidence type="ECO:0000259" key="8">
    <source>
        <dbReference type="Pfam" id="PF13742"/>
    </source>
</evidence>
<dbReference type="PANTHER" id="PTHR30008:SF0">
    <property type="entry name" value="EXODEOXYRIBONUCLEASE 7 LARGE SUBUNIT"/>
    <property type="match status" value="1"/>
</dbReference>
<dbReference type="Proteomes" id="UP000317238">
    <property type="component" value="Unassembled WGS sequence"/>
</dbReference>
<evidence type="ECO:0000256" key="5">
    <source>
        <dbReference type="HAMAP-Rule" id="MF_00378"/>
    </source>
</evidence>
<dbReference type="RefSeq" id="WP_146438620.1">
    <property type="nucleotide sequence ID" value="NZ_SJPL01000001.1"/>
</dbReference>
<comment type="similarity">
    <text evidence="5 6">Belongs to the XseA family.</text>
</comment>
<keyword evidence="1 5" id="KW-0963">Cytoplasm</keyword>
<dbReference type="CDD" id="cd04489">
    <property type="entry name" value="ExoVII_LU_OBF"/>
    <property type="match status" value="1"/>
</dbReference>
<dbReference type="InterPro" id="IPR020579">
    <property type="entry name" value="Exonuc_VII_lsu_C"/>
</dbReference>
<dbReference type="AlphaFoldDB" id="A0A5C5XZV6"/>
<dbReference type="GO" id="GO:0008855">
    <property type="term" value="F:exodeoxyribonuclease VII activity"/>
    <property type="evidence" value="ECO:0007669"/>
    <property type="project" value="UniProtKB-UniRule"/>
</dbReference>
<comment type="catalytic activity">
    <reaction evidence="5 6">
        <text>Exonucleolytic cleavage in either 5'- to 3'- or 3'- to 5'-direction to yield nucleoside 5'-phosphates.</text>
        <dbReference type="EC" id="3.1.11.6"/>
    </reaction>
</comment>
<name>A0A5C5XZV6_9PLAN</name>
<evidence type="ECO:0000313" key="9">
    <source>
        <dbReference type="EMBL" id="TWT68986.1"/>
    </source>
</evidence>
<accession>A0A5C5XZV6</accession>
<protein>
    <recommendedName>
        <fullName evidence="5">Exodeoxyribonuclease 7 large subunit</fullName>
        <ecNumber evidence="5">3.1.11.6</ecNumber>
    </recommendedName>
    <alternativeName>
        <fullName evidence="5">Exodeoxyribonuclease VII large subunit</fullName>
        <shortName evidence="5">Exonuclease VII large subunit</shortName>
    </alternativeName>
</protein>
<dbReference type="EC" id="3.1.11.6" evidence="5"/>
<comment type="subcellular location">
    <subcellularLocation>
        <location evidence="5 6">Cytoplasm</location>
    </subcellularLocation>
</comment>
<comment type="caution">
    <text evidence="9">The sequence shown here is derived from an EMBL/GenBank/DDBJ whole genome shotgun (WGS) entry which is preliminary data.</text>
</comment>
<dbReference type="HAMAP" id="MF_00378">
    <property type="entry name" value="Exonuc_7_L"/>
    <property type="match status" value="1"/>
</dbReference>
<evidence type="ECO:0000313" key="10">
    <source>
        <dbReference type="Proteomes" id="UP000317238"/>
    </source>
</evidence>
<organism evidence="9 10">
    <name type="scientific">Crateriforma conspicua</name>
    <dbReference type="NCBI Taxonomy" id="2527996"/>
    <lineage>
        <taxon>Bacteria</taxon>
        <taxon>Pseudomonadati</taxon>
        <taxon>Planctomycetota</taxon>
        <taxon>Planctomycetia</taxon>
        <taxon>Planctomycetales</taxon>
        <taxon>Planctomycetaceae</taxon>
        <taxon>Crateriforma</taxon>
    </lineage>
</organism>
<dbReference type="InterPro" id="IPR025824">
    <property type="entry name" value="OB-fold_nuc-bd_dom"/>
</dbReference>
<dbReference type="GO" id="GO:0009318">
    <property type="term" value="C:exodeoxyribonuclease VII complex"/>
    <property type="evidence" value="ECO:0007669"/>
    <property type="project" value="UniProtKB-UniRule"/>
</dbReference>
<evidence type="ECO:0000256" key="1">
    <source>
        <dbReference type="ARBA" id="ARBA00022490"/>
    </source>
</evidence>
<sequence length="404" mass="43719">MAESPERILSVSELNGHLKAVVEATFPPLWVAGEISDLAKPRSGHMYFTLKDEDSQIRGVIWRSTAARIPFDLTDGQAVLCYGGLEVYSPRGTYQIVVRKVQPQGVGALQLAFDQLRTKLQTEGLFAAERKRDLPVFPARIAVITSPTGAAIADFLQAASARYRGTEIFIVPAQVQGVGATPSILAALDAVDTMSDPPDAVVLTRGGGSLEDLWCFNDEAVVRRVADFPLPIVSAIGHEIDVTLCDLVADVRALTPTDAATKVLPDAQALAGAIAGWRDRLSQRMLSQIREHRLRLDGLAKHSVLKSPMEFLHHRSRILDELDSRGRVAMERRLQAAERRVATAASSLHALSPLAVLGRGYSLTYGPDGNPLTDATSVQPGDVIRTRLSDGHVKSTVQSIDDAK</sequence>
<feature type="domain" description="OB-fold nucleic acid binding" evidence="8">
    <location>
        <begin position="9"/>
        <end position="101"/>
    </location>
</feature>
<keyword evidence="10" id="KW-1185">Reference proteome</keyword>
<gene>
    <name evidence="5 9" type="primary">xseA</name>
    <name evidence="9" type="ORF">Pan14r_12700</name>
</gene>
<evidence type="ECO:0000256" key="4">
    <source>
        <dbReference type="ARBA" id="ARBA00022839"/>
    </source>
</evidence>
<keyword evidence="4 5" id="KW-0269">Exonuclease</keyword>
<comment type="function">
    <text evidence="5">Bidirectionally degrades single-stranded DNA into large acid-insoluble oligonucleotides, which are then degraded further into small acid-soluble oligonucleotides.</text>
</comment>
<dbReference type="GO" id="GO:0006308">
    <property type="term" value="P:DNA catabolic process"/>
    <property type="evidence" value="ECO:0007669"/>
    <property type="project" value="UniProtKB-UniRule"/>
</dbReference>
<dbReference type="Pfam" id="PF02601">
    <property type="entry name" value="Exonuc_VII_L"/>
    <property type="match status" value="1"/>
</dbReference>
<dbReference type="Pfam" id="PF13742">
    <property type="entry name" value="tRNA_anti_2"/>
    <property type="match status" value="1"/>
</dbReference>
<dbReference type="EMBL" id="SJPL01000001">
    <property type="protein sequence ID" value="TWT68986.1"/>
    <property type="molecule type" value="Genomic_DNA"/>
</dbReference>
<feature type="domain" description="Exonuclease VII large subunit C-terminal" evidence="7">
    <location>
        <begin position="125"/>
        <end position="343"/>
    </location>
</feature>
<comment type="subunit">
    <text evidence="5">Heterooligomer composed of large and small subunits.</text>
</comment>
<dbReference type="NCBIfam" id="TIGR00237">
    <property type="entry name" value="xseA"/>
    <property type="match status" value="1"/>
</dbReference>
<dbReference type="PANTHER" id="PTHR30008">
    <property type="entry name" value="EXODEOXYRIBONUCLEASE 7 LARGE SUBUNIT"/>
    <property type="match status" value="1"/>
</dbReference>
<evidence type="ECO:0000256" key="3">
    <source>
        <dbReference type="ARBA" id="ARBA00022801"/>
    </source>
</evidence>
<reference evidence="9 10" key="1">
    <citation type="submission" date="2019-02" db="EMBL/GenBank/DDBJ databases">
        <title>Deep-cultivation of Planctomycetes and their phenomic and genomic characterization uncovers novel biology.</title>
        <authorList>
            <person name="Wiegand S."/>
            <person name="Jogler M."/>
            <person name="Boedeker C."/>
            <person name="Pinto D."/>
            <person name="Vollmers J."/>
            <person name="Rivas-Marin E."/>
            <person name="Kohn T."/>
            <person name="Peeters S.H."/>
            <person name="Heuer A."/>
            <person name="Rast P."/>
            <person name="Oberbeckmann S."/>
            <person name="Bunk B."/>
            <person name="Jeske O."/>
            <person name="Meyerdierks A."/>
            <person name="Storesund J.E."/>
            <person name="Kallscheuer N."/>
            <person name="Luecker S."/>
            <person name="Lage O.M."/>
            <person name="Pohl T."/>
            <person name="Merkel B.J."/>
            <person name="Hornburger P."/>
            <person name="Mueller R.-W."/>
            <person name="Bruemmer F."/>
            <person name="Labrenz M."/>
            <person name="Spormann A.M."/>
            <person name="Op Den Camp H."/>
            <person name="Overmann J."/>
            <person name="Amann R."/>
            <person name="Jetten M.S.M."/>
            <person name="Mascher T."/>
            <person name="Medema M.H."/>
            <person name="Devos D.P."/>
            <person name="Kaster A.-K."/>
            <person name="Ovreas L."/>
            <person name="Rohde M."/>
            <person name="Galperin M.Y."/>
            <person name="Jogler C."/>
        </authorList>
    </citation>
    <scope>NUCLEOTIDE SEQUENCE [LARGE SCALE GENOMIC DNA]</scope>
    <source>
        <strain evidence="9 10">Pan14r</strain>
    </source>
</reference>
<evidence type="ECO:0000256" key="2">
    <source>
        <dbReference type="ARBA" id="ARBA00022722"/>
    </source>
</evidence>
<dbReference type="GO" id="GO:0005737">
    <property type="term" value="C:cytoplasm"/>
    <property type="evidence" value="ECO:0007669"/>
    <property type="project" value="UniProtKB-SubCell"/>
</dbReference>
<dbReference type="GO" id="GO:0003676">
    <property type="term" value="F:nucleic acid binding"/>
    <property type="evidence" value="ECO:0007669"/>
    <property type="project" value="InterPro"/>
</dbReference>
<keyword evidence="2 5" id="KW-0540">Nuclease</keyword>
<evidence type="ECO:0000256" key="6">
    <source>
        <dbReference type="RuleBase" id="RU004355"/>
    </source>
</evidence>
<dbReference type="InterPro" id="IPR003753">
    <property type="entry name" value="Exonuc_VII_L"/>
</dbReference>
<dbReference type="OrthoDB" id="9802795at2"/>
<proteinExistence type="inferred from homology"/>
<evidence type="ECO:0000259" key="7">
    <source>
        <dbReference type="Pfam" id="PF02601"/>
    </source>
</evidence>
<keyword evidence="3 5" id="KW-0378">Hydrolase</keyword>